<dbReference type="OrthoDB" id="8450419at2"/>
<evidence type="ECO:0000259" key="3">
    <source>
        <dbReference type="PROSITE" id="PS51186"/>
    </source>
</evidence>
<dbReference type="PROSITE" id="PS51186">
    <property type="entry name" value="GNAT"/>
    <property type="match status" value="1"/>
</dbReference>
<dbReference type="InterPro" id="IPR000182">
    <property type="entry name" value="GNAT_dom"/>
</dbReference>
<dbReference type="EMBL" id="FNAV01000001">
    <property type="protein sequence ID" value="SDE11893.1"/>
    <property type="molecule type" value="Genomic_DNA"/>
</dbReference>
<dbReference type="InterPro" id="IPR050832">
    <property type="entry name" value="Bact_Acetyltransf"/>
</dbReference>
<keyword evidence="1 4" id="KW-0808">Transferase</keyword>
<dbReference type="Proteomes" id="UP000198994">
    <property type="component" value="Unassembled WGS sequence"/>
</dbReference>
<dbReference type="Pfam" id="PF00583">
    <property type="entry name" value="Acetyltransf_1"/>
    <property type="match status" value="1"/>
</dbReference>
<dbReference type="RefSeq" id="WP_089954021.1">
    <property type="nucleotide sequence ID" value="NZ_FNAV01000001.1"/>
</dbReference>
<gene>
    <name evidence="4" type="ORF">SAMN04488105_10135</name>
</gene>
<dbReference type="Gene3D" id="3.40.630.30">
    <property type="match status" value="1"/>
</dbReference>
<keyword evidence="2" id="KW-0012">Acyltransferase</keyword>
<evidence type="ECO:0000313" key="5">
    <source>
        <dbReference type="Proteomes" id="UP000198994"/>
    </source>
</evidence>
<protein>
    <submittedName>
        <fullName evidence="4">Acetyltransferase (GNAT) family protein</fullName>
    </submittedName>
</protein>
<feature type="domain" description="N-acetyltransferase" evidence="3">
    <location>
        <begin position="1"/>
        <end position="155"/>
    </location>
</feature>
<reference evidence="5" key="1">
    <citation type="submission" date="2016-10" db="EMBL/GenBank/DDBJ databases">
        <authorList>
            <person name="Varghese N."/>
            <person name="Submissions S."/>
        </authorList>
    </citation>
    <scope>NUCLEOTIDE SEQUENCE [LARGE SCALE GENOMIC DNA]</scope>
    <source>
        <strain evidence="5">DSM 10146</strain>
    </source>
</reference>
<evidence type="ECO:0000313" key="4">
    <source>
        <dbReference type="EMBL" id="SDE11893.1"/>
    </source>
</evidence>
<sequence length="155" mass="17341">MIDSFLDTDLPHVASLLRGLNALHVQQVPHRFHDDADPETLEAFVATLMEQGGRILVYRAEGVPRGYLLWKLRDIPASAVERGRRVAVLEHIAVAPSWRRRGIARRLVERFETGIRSEGCEGWVTTVHSFNGASAALMRRAGARPAVELLEKQLV</sequence>
<dbReference type="CDD" id="cd04301">
    <property type="entry name" value="NAT_SF"/>
    <property type="match status" value="1"/>
</dbReference>
<organism evidence="4 5">
    <name type="scientific">Salipiger thiooxidans</name>
    <dbReference type="NCBI Taxonomy" id="282683"/>
    <lineage>
        <taxon>Bacteria</taxon>
        <taxon>Pseudomonadati</taxon>
        <taxon>Pseudomonadota</taxon>
        <taxon>Alphaproteobacteria</taxon>
        <taxon>Rhodobacterales</taxon>
        <taxon>Roseobacteraceae</taxon>
        <taxon>Salipiger</taxon>
    </lineage>
</organism>
<proteinExistence type="predicted"/>
<dbReference type="SUPFAM" id="SSF55729">
    <property type="entry name" value="Acyl-CoA N-acyltransferases (Nat)"/>
    <property type="match status" value="1"/>
</dbReference>
<dbReference type="PANTHER" id="PTHR43877">
    <property type="entry name" value="AMINOALKYLPHOSPHONATE N-ACETYLTRANSFERASE-RELATED-RELATED"/>
    <property type="match status" value="1"/>
</dbReference>
<dbReference type="STRING" id="282683.SAMN04488105_10135"/>
<evidence type="ECO:0000256" key="2">
    <source>
        <dbReference type="ARBA" id="ARBA00023315"/>
    </source>
</evidence>
<dbReference type="AlphaFoldDB" id="A0A1G7AB43"/>
<evidence type="ECO:0000256" key="1">
    <source>
        <dbReference type="ARBA" id="ARBA00022679"/>
    </source>
</evidence>
<keyword evidence="5" id="KW-1185">Reference proteome</keyword>
<dbReference type="InterPro" id="IPR016181">
    <property type="entry name" value="Acyl_CoA_acyltransferase"/>
</dbReference>
<dbReference type="GO" id="GO:0016747">
    <property type="term" value="F:acyltransferase activity, transferring groups other than amino-acyl groups"/>
    <property type="evidence" value="ECO:0007669"/>
    <property type="project" value="InterPro"/>
</dbReference>
<accession>A0A1G7AB43</accession>
<name>A0A1G7AB43_9RHOB</name>